<sequence length="539" mass="60684">MQNFVKDRDRAASPQNGQPIVTADRQAIAANAKISLKKVPIAQQPQVQPSIPSRGFGNAQNSSAVMQQHRRSRQPGQGQGQKRDPYDTDAESLDTTVNHSITQVEDSQKKDPGHHQQQGQIVDVGEESGGDEEASEEEEEEEEDFDGYVLTQENLQLLEKAGLRDYSREAQIEFLQQTQPYGFGTIDGDSYPTTTNGDPTEWEGGQEPPSEIYNDRVPTSPSPQRVNSHGQLTRPIVPQLHQQEQVPKMFGANRTIPKSTNFFHQSAKIRSEQRSTPQLTQRQGQGYSNNAAALPASLPPTYSQANKGIASDLPVHSNNRQNTHAPVNRPPQLVQREPSGYTRVQLHPPKPHEPAVPLKSTSSTRARVQPVVQQQPVEPAPLEYSNDIPASDYDDEKLFAMKYDDLKNESFDKDPRAGPPALTNDMLRKPLVERLQFVHENFDAGRQSHFFSSLPTTEWEDAGDWFLDQFQSIIKRTKEARQSKRKLAHAFEDEIERRHMHVSKKQHQVEEAMEKMKMQGEGMMHKSPRASKSPKPKRG</sequence>
<accession>A0A9P4GDH7</accession>
<feature type="compositionally biased region" description="Polar residues" evidence="1">
    <location>
        <begin position="274"/>
        <end position="287"/>
    </location>
</feature>
<feature type="compositionally biased region" description="Basic and acidic residues" evidence="1">
    <location>
        <begin position="1"/>
        <end position="11"/>
    </location>
</feature>
<comment type="caution">
    <text evidence="3">The sequence shown here is derived from an EMBL/GenBank/DDBJ whole genome shotgun (WGS) entry which is preliminary data.</text>
</comment>
<feature type="region of interest" description="Disordered" evidence="1">
    <location>
        <begin position="1"/>
        <end position="22"/>
    </location>
</feature>
<keyword evidence="4" id="KW-1185">Reference proteome</keyword>
<feature type="region of interest" description="Disordered" evidence="1">
    <location>
        <begin position="180"/>
        <end position="230"/>
    </location>
</feature>
<evidence type="ECO:0000313" key="4">
    <source>
        <dbReference type="Proteomes" id="UP000800039"/>
    </source>
</evidence>
<dbReference type="InterPro" id="IPR029178">
    <property type="entry name" value="Ecm11_C"/>
</dbReference>
<dbReference type="AlphaFoldDB" id="A0A9P4GDH7"/>
<dbReference type="EMBL" id="ML976617">
    <property type="protein sequence ID" value="KAF1843387.1"/>
    <property type="molecule type" value="Genomic_DNA"/>
</dbReference>
<dbReference type="GeneID" id="63850992"/>
<evidence type="ECO:0000259" key="2">
    <source>
        <dbReference type="Pfam" id="PF15463"/>
    </source>
</evidence>
<dbReference type="GO" id="GO:0070860">
    <property type="term" value="C:RNA polymerase I core factor complex"/>
    <property type="evidence" value="ECO:0007669"/>
    <property type="project" value="TreeGrafter"/>
</dbReference>
<dbReference type="GO" id="GO:0001164">
    <property type="term" value="F:RNA polymerase I core promoter sequence-specific DNA binding"/>
    <property type="evidence" value="ECO:0007669"/>
    <property type="project" value="TreeGrafter"/>
</dbReference>
<feature type="region of interest" description="Disordered" evidence="1">
    <location>
        <begin position="251"/>
        <end position="373"/>
    </location>
</feature>
<dbReference type="PANTHER" id="PTHR28244:SF1">
    <property type="entry name" value="RNA POLYMERASE I-SPECIFIC TRANSCRIPTION INITIATION FACTOR RRN11"/>
    <property type="match status" value="1"/>
</dbReference>
<name>A0A9P4GDH7_9PLEO</name>
<feature type="region of interest" description="Disordered" evidence="1">
    <location>
        <begin position="500"/>
        <end position="539"/>
    </location>
</feature>
<feature type="compositionally biased region" description="Acidic residues" evidence="1">
    <location>
        <begin position="124"/>
        <end position="146"/>
    </location>
</feature>
<dbReference type="GO" id="GO:0017025">
    <property type="term" value="F:TBP-class protein binding"/>
    <property type="evidence" value="ECO:0007669"/>
    <property type="project" value="TreeGrafter"/>
</dbReference>
<dbReference type="OrthoDB" id="5346740at2759"/>
<dbReference type="InterPro" id="IPR053029">
    <property type="entry name" value="RNA_pol_I-specific_init_factor"/>
</dbReference>
<evidence type="ECO:0000313" key="3">
    <source>
        <dbReference type="EMBL" id="KAF1843387.1"/>
    </source>
</evidence>
<feature type="domain" description="Extracellular mutant protein 11 C-terminal" evidence="2">
    <location>
        <begin position="392"/>
        <end position="524"/>
    </location>
</feature>
<feature type="compositionally biased region" description="Polar residues" evidence="1">
    <location>
        <begin position="217"/>
        <end position="230"/>
    </location>
</feature>
<feature type="compositionally biased region" description="Polar residues" evidence="1">
    <location>
        <begin position="316"/>
        <end position="325"/>
    </location>
</feature>
<evidence type="ECO:0000256" key="1">
    <source>
        <dbReference type="SAM" id="MobiDB-lite"/>
    </source>
</evidence>
<proteinExistence type="predicted"/>
<dbReference type="PANTHER" id="PTHR28244">
    <property type="entry name" value="RNA POLYMERASE I-SPECIFIC TRANSCRIPTION INITIATION FACTOR RRN11"/>
    <property type="match status" value="1"/>
</dbReference>
<feature type="compositionally biased region" description="Basic residues" evidence="1">
    <location>
        <begin position="526"/>
        <end position="539"/>
    </location>
</feature>
<organism evidence="3 4">
    <name type="scientific">Cucurbitaria berberidis CBS 394.84</name>
    <dbReference type="NCBI Taxonomy" id="1168544"/>
    <lineage>
        <taxon>Eukaryota</taxon>
        <taxon>Fungi</taxon>
        <taxon>Dikarya</taxon>
        <taxon>Ascomycota</taxon>
        <taxon>Pezizomycotina</taxon>
        <taxon>Dothideomycetes</taxon>
        <taxon>Pleosporomycetidae</taxon>
        <taxon>Pleosporales</taxon>
        <taxon>Pleosporineae</taxon>
        <taxon>Cucurbitariaceae</taxon>
        <taxon>Cucurbitaria</taxon>
    </lineage>
</organism>
<dbReference type="RefSeq" id="XP_040785950.1">
    <property type="nucleotide sequence ID" value="XM_040933741.1"/>
</dbReference>
<dbReference type="GO" id="GO:0042790">
    <property type="term" value="P:nucleolar large rRNA transcription by RNA polymerase I"/>
    <property type="evidence" value="ECO:0007669"/>
    <property type="project" value="TreeGrafter"/>
</dbReference>
<feature type="region of interest" description="Disordered" evidence="1">
    <location>
        <begin position="37"/>
        <end position="151"/>
    </location>
</feature>
<dbReference type="Pfam" id="PF15463">
    <property type="entry name" value="ECM11"/>
    <property type="match status" value="1"/>
</dbReference>
<feature type="compositionally biased region" description="Polar residues" evidence="1">
    <location>
        <begin position="93"/>
        <end position="105"/>
    </location>
</feature>
<dbReference type="Proteomes" id="UP000800039">
    <property type="component" value="Unassembled WGS sequence"/>
</dbReference>
<feature type="compositionally biased region" description="Basic and acidic residues" evidence="1">
    <location>
        <begin position="507"/>
        <end position="518"/>
    </location>
</feature>
<feature type="compositionally biased region" description="Low complexity" evidence="1">
    <location>
        <begin position="288"/>
        <end position="300"/>
    </location>
</feature>
<protein>
    <recommendedName>
        <fullName evidence="2">Extracellular mutant protein 11 C-terminal domain-containing protein</fullName>
    </recommendedName>
</protein>
<gene>
    <name evidence="3" type="ORF">K460DRAFT_368287</name>
</gene>
<reference evidence="3" key="1">
    <citation type="submission" date="2020-01" db="EMBL/GenBank/DDBJ databases">
        <authorList>
            <consortium name="DOE Joint Genome Institute"/>
            <person name="Haridas S."/>
            <person name="Albert R."/>
            <person name="Binder M."/>
            <person name="Bloem J."/>
            <person name="Labutti K."/>
            <person name="Salamov A."/>
            <person name="Andreopoulos B."/>
            <person name="Baker S.E."/>
            <person name="Barry K."/>
            <person name="Bills G."/>
            <person name="Bluhm B.H."/>
            <person name="Cannon C."/>
            <person name="Castanera R."/>
            <person name="Culley D.E."/>
            <person name="Daum C."/>
            <person name="Ezra D."/>
            <person name="Gonzalez J.B."/>
            <person name="Henrissat B."/>
            <person name="Kuo A."/>
            <person name="Liang C."/>
            <person name="Lipzen A."/>
            <person name="Lutzoni F."/>
            <person name="Magnuson J."/>
            <person name="Mondo S."/>
            <person name="Nolan M."/>
            <person name="Ohm R."/>
            <person name="Pangilinan J."/>
            <person name="Park H.-J."/>
            <person name="Ramirez L."/>
            <person name="Alfaro M."/>
            <person name="Sun H."/>
            <person name="Tritt A."/>
            <person name="Yoshinaga Y."/>
            <person name="Zwiers L.-H."/>
            <person name="Turgeon B.G."/>
            <person name="Goodwin S.B."/>
            <person name="Spatafora J.W."/>
            <person name="Crous P.W."/>
            <person name="Grigoriev I.V."/>
        </authorList>
    </citation>
    <scope>NUCLEOTIDE SEQUENCE</scope>
    <source>
        <strain evidence="3">CBS 394.84</strain>
    </source>
</reference>